<dbReference type="EMBL" id="ASHM01045480">
    <property type="protein sequence ID" value="PNX84048.1"/>
    <property type="molecule type" value="Genomic_DNA"/>
</dbReference>
<keyword evidence="2" id="KW-0067">ATP-binding</keyword>
<keyword evidence="1" id="KW-0378">Hydrolase</keyword>
<dbReference type="GO" id="GO:0043596">
    <property type="term" value="C:nuclear replication fork"/>
    <property type="evidence" value="ECO:0007669"/>
    <property type="project" value="TreeGrafter"/>
</dbReference>
<reference evidence="2 3" key="2">
    <citation type="journal article" date="2017" name="Front. Plant Sci.">
        <title>Gene Classification and Mining of Molecular Markers Useful in Red Clover (Trifolium pratense) Breeding.</title>
        <authorList>
            <person name="Istvanek J."/>
            <person name="Dluhosova J."/>
            <person name="Dluhos P."/>
            <person name="Patkova L."/>
            <person name="Nedelnik J."/>
            <person name="Repkova J."/>
        </authorList>
    </citation>
    <scope>NUCLEOTIDE SEQUENCE [LARGE SCALE GENOMIC DNA]</scope>
    <source>
        <strain evidence="3">cv. Tatra</strain>
        <tissue evidence="2">Young leaves</tissue>
    </source>
</reference>
<dbReference type="GO" id="GO:0004520">
    <property type="term" value="F:DNA endonuclease activity"/>
    <property type="evidence" value="ECO:0007669"/>
    <property type="project" value="TreeGrafter"/>
</dbReference>
<dbReference type="GO" id="GO:0004386">
    <property type="term" value="F:helicase activity"/>
    <property type="evidence" value="ECO:0007669"/>
    <property type="project" value="UniProtKB-KW"/>
</dbReference>
<dbReference type="PANTHER" id="PTHR45766:SF5">
    <property type="entry name" value="SNF2 DOMAIN-CONTAINING PROTEIN _ HELICASE DOMAIN-CONTAINING PROTEIN _ HNH ENDONUCLEASE DOMAIN-CONTAINING PROTEIN"/>
    <property type="match status" value="1"/>
</dbReference>
<protein>
    <submittedName>
        <fullName evidence="2">DNA annealing helicase and endonuclease ZRANB3-like protein</fullName>
    </submittedName>
</protein>
<dbReference type="STRING" id="57577.A0A2K3LZS9"/>
<evidence type="ECO:0000313" key="2">
    <source>
        <dbReference type="EMBL" id="PNX84048.1"/>
    </source>
</evidence>
<dbReference type="GO" id="GO:0031297">
    <property type="term" value="P:replication fork processing"/>
    <property type="evidence" value="ECO:0007669"/>
    <property type="project" value="TreeGrafter"/>
</dbReference>
<dbReference type="AlphaFoldDB" id="A0A2K3LZS9"/>
<gene>
    <name evidence="2" type="ORF">L195_g040101</name>
</gene>
<reference evidence="2 3" key="1">
    <citation type="journal article" date="2014" name="Am. J. Bot.">
        <title>Genome assembly and annotation for red clover (Trifolium pratense; Fabaceae).</title>
        <authorList>
            <person name="Istvanek J."/>
            <person name="Jaros M."/>
            <person name="Krenek A."/>
            <person name="Repkova J."/>
        </authorList>
    </citation>
    <scope>NUCLEOTIDE SEQUENCE [LARGE SCALE GENOMIC DNA]</scope>
    <source>
        <strain evidence="3">cv. Tatra</strain>
        <tissue evidence="2">Young leaves</tissue>
    </source>
</reference>
<dbReference type="Proteomes" id="UP000236291">
    <property type="component" value="Unassembled WGS sequence"/>
</dbReference>
<keyword evidence="2" id="KW-0347">Helicase</keyword>
<dbReference type="GO" id="GO:0016787">
    <property type="term" value="F:hydrolase activity"/>
    <property type="evidence" value="ECO:0007669"/>
    <property type="project" value="UniProtKB-KW"/>
</dbReference>
<dbReference type="PANTHER" id="PTHR45766">
    <property type="entry name" value="DNA ANNEALING HELICASE AND ENDONUCLEASE ZRANB3 FAMILY MEMBER"/>
    <property type="match status" value="1"/>
</dbReference>
<name>A0A2K3LZS9_TRIPR</name>
<keyword evidence="2" id="KW-0540">Nuclease</keyword>
<comment type="caution">
    <text evidence="2">The sequence shown here is derived from an EMBL/GenBank/DDBJ whole genome shotgun (WGS) entry which is preliminary data.</text>
</comment>
<keyword evidence="2" id="KW-0547">Nucleotide-binding</keyword>
<dbReference type="ExpressionAtlas" id="A0A2K3LZS9">
    <property type="expression patterns" value="baseline"/>
</dbReference>
<evidence type="ECO:0000256" key="1">
    <source>
        <dbReference type="ARBA" id="ARBA00022801"/>
    </source>
</evidence>
<keyword evidence="2" id="KW-0255">Endonuclease</keyword>
<sequence length="100" mass="11291">DYSKGIRLEELNVLLKQTVMIRRLKEHVLQQLPPKRRQIIKLSLKRSDIVAAKTAVGALKIDSSENALKIDASENASEEMPLESLDEHDGIVEESLPLLY</sequence>
<dbReference type="GO" id="GO:0006281">
    <property type="term" value="P:DNA repair"/>
    <property type="evidence" value="ECO:0007669"/>
    <property type="project" value="TreeGrafter"/>
</dbReference>
<feature type="non-terminal residue" evidence="2">
    <location>
        <position position="1"/>
    </location>
</feature>
<accession>A0A2K3LZS9</accession>
<organism evidence="2 3">
    <name type="scientific">Trifolium pratense</name>
    <name type="common">Red clover</name>
    <dbReference type="NCBI Taxonomy" id="57577"/>
    <lineage>
        <taxon>Eukaryota</taxon>
        <taxon>Viridiplantae</taxon>
        <taxon>Streptophyta</taxon>
        <taxon>Embryophyta</taxon>
        <taxon>Tracheophyta</taxon>
        <taxon>Spermatophyta</taxon>
        <taxon>Magnoliopsida</taxon>
        <taxon>eudicotyledons</taxon>
        <taxon>Gunneridae</taxon>
        <taxon>Pentapetalae</taxon>
        <taxon>rosids</taxon>
        <taxon>fabids</taxon>
        <taxon>Fabales</taxon>
        <taxon>Fabaceae</taxon>
        <taxon>Papilionoideae</taxon>
        <taxon>50 kb inversion clade</taxon>
        <taxon>NPAAA clade</taxon>
        <taxon>Hologalegina</taxon>
        <taxon>IRL clade</taxon>
        <taxon>Trifolieae</taxon>
        <taxon>Trifolium</taxon>
    </lineage>
</organism>
<proteinExistence type="predicted"/>
<evidence type="ECO:0000313" key="3">
    <source>
        <dbReference type="Proteomes" id="UP000236291"/>
    </source>
</evidence>